<evidence type="ECO:0000313" key="1">
    <source>
        <dbReference type="EMBL" id="GAO27827.1"/>
    </source>
</evidence>
<name>A0A0E9LQD5_9BACT</name>
<evidence type="ECO:0000313" key="2">
    <source>
        <dbReference type="Proteomes" id="UP000032900"/>
    </source>
</evidence>
<reference evidence="1 2" key="1">
    <citation type="journal article" date="2015" name="Microbes Environ.">
        <title>Distribution and evolution of nitrogen fixation genes in the phylum bacteroidetes.</title>
        <authorList>
            <person name="Inoue J."/>
            <person name="Oshima K."/>
            <person name="Suda W."/>
            <person name="Sakamoto M."/>
            <person name="Iino T."/>
            <person name="Noda S."/>
            <person name="Hongoh Y."/>
            <person name="Hattori M."/>
            <person name="Ohkuma M."/>
        </authorList>
    </citation>
    <scope>NUCLEOTIDE SEQUENCE [LARGE SCALE GENOMIC DNA]</scope>
    <source>
        <strain evidence="1">JCM 15548</strain>
    </source>
</reference>
<accession>A0A0E9LQD5</accession>
<protein>
    <submittedName>
        <fullName evidence="1">Uncharacterized protein</fullName>
    </submittedName>
</protein>
<dbReference type="EMBL" id="BAZW01000109">
    <property type="protein sequence ID" value="GAO27827.1"/>
    <property type="molecule type" value="Genomic_DNA"/>
</dbReference>
<keyword evidence="2" id="KW-1185">Reference proteome</keyword>
<comment type="caution">
    <text evidence="1">The sequence shown here is derived from an EMBL/GenBank/DDBJ whole genome shotgun (WGS) entry which is preliminary data.</text>
</comment>
<organism evidence="1 2">
    <name type="scientific">Geofilum rubicundum JCM 15548</name>
    <dbReference type="NCBI Taxonomy" id="1236989"/>
    <lineage>
        <taxon>Bacteria</taxon>
        <taxon>Pseudomonadati</taxon>
        <taxon>Bacteroidota</taxon>
        <taxon>Bacteroidia</taxon>
        <taxon>Marinilabiliales</taxon>
        <taxon>Marinilabiliaceae</taxon>
        <taxon>Geofilum</taxon>
    </lineage>
</organism>
<sequence length="57" mass="5985">MVKVDDVADAVQWVVCIGSADFHGDSKAVDLLQVDAAKDNDLQFFGGVGYKVGISGI</sequence>
<proteinExistence type="predicted"/>
<dbReference type="Proteomes" id="UP000032900">
    <property type="component" value="Unassembled WGS sequence"/>
</dbReference>
<dbReference type="AlphaFoldDB" id="A0A0E9LQD5"/>
<gene>
    <name evidence="1" type="ORF">JCM15548_14682</name>
</gene>